<feature type="domain" description="Beta-galactosidase" evidence="10">
    <location>
        <begin position="428"/>
        <end position="608"/>
    </location>
</feature>
<proteinExistence type="inferred from homology"/>
<dbReference type="Proteomes" id="UP000700596">
    <property type="component" value="Unassembled WGS sequence"/>
</dbReference>
<dbReference type="SUPFAM" id="SSF49785">
    <property type="entry name" value="Galactose-binding domain-like"/>
    <property type="match status" value="2"/>
</dbReference>
<dbReference type="InterPro" id="IPR025972">
    <property type="entry name" value="BetaGal_dom3"/>
</dbReference>
<dbReference type="InterPro" id="IPR031330">
    <property type="entry name" value="Gly_Hdrlase_35_cat"/>
</dbReference>
<dbReference type="OrthoDB" id="1657402at2759"/>
<evidence type="ECO:0000313" key="11">
    <source>
        <dbReference type="EMBL" id="KAH7114441.1"/>
    </source>
</evidence>
<dbReference type="Pfam" id="PF01301">
    <property type="entry name" value="Glyco_hydro_35"/>
    <property type="match status" value="1"/>
</dbReference>
<protein>
    <recommendedName>
        <fullName evidence="3 8">Beta-galactosidase</fullName>
        <ecNumber evidence="3 8">3.2.1.23</ecNumber>
    </recommendedName>
</protein>
<evidence type="ECO:0000256" key="3">
    <source>
        <dbReference type="ARBA" id="ARBA00012756"/>
    </source>
</evidence>
<comment type="similarity">
    <text evidence="2 9">Belongs to the glycosyl hydrolase 35 family.</text>
</comment>
<accession>A0A9P9D848</accession>
<dbReference type="GO" id="GO:0005975">
    <property type="term" value="P:carbohydrate metabolic process"/>
    <property type="evidence" value="ECO:0007669"/>
    <property type="project" value="InterPro"/>
</dbReference>
<keyword evidence="12" id="KW-1185">Reference proteome</keyword>
<dbReference type="PRINTS" id="PR00742">
    <property type="entry name" value="GLHYDRLASE35"/>
</dbReference>
<dbReference type="InterPro" id="IPR037110">
    <property type="entry name" value="Betagal_dom2_sf"/>
</dbReference>
<name>A0A9P9D848_9PLEO</name>
<dbReference type="PANTHER" id="PTHR23421">
    <property type="entry name" value="BETA-GALACTOSIDASE RELATED"/>
    <property type="match status" value="1"/>
</dbReference>
<dbReference type="PROSITE" id="PS01182">
    <property type="entry name" value="GLYCOSYL_HYDROL_F35"/>
    <property type="match status" value="1"/>
</dbReference>
<dbReference type="InterPro" id="IPR025300">
    <property type="entry name" value="BetaGal_jelly_roll_dom"/>
</dbReference>
<comment type="catalytic activity">
    <reaction evidence="1 8">
        <text>Hydrolysis of terminal non-reducing beta-D-galactose residues in beta-D-galactosides.</text>
        <dbReference type="EC" id="3.2.1.23"/>
    </reaction>
</comment>
<dbReference type="InterPro" id="IPR018954">
    <property type="entry name" value="Betagal_dom2"/>
</dbReference>
<dbReference type="Gene3D" id="2.60.120.260">
    <property type="entry name" value="Galactose-binding domain-like"/>
    <property type="match status" value="2"/>
</dbReference>
<reference evidence="11" key="1">
    <citation type="journal article" date="2021" name="Nat. Commun.">
        <title>Genetic determinants of endophytism in the Arabidopsis root mycobiome.</title>
        <authorList>
            <person name="Mesny F."/>
            <person name="Miyauchi S."/>
            <person name="Thiergart T."/>
            <person name="Pickel B."/>
            <person name="Atanasova L."/>
            <person name="Karlsson M."/>
            <person name="Huettel B."/>
            <person name="Barry K.W."/>
            <person name="Haridas S."/>
            <person name="Chen C."/>
            <person name="Bauer D."/>
            <person name="Andreopoulos W."/>
            <person name="Pangilinan J."/>
            <person name="LaButti K."/>
            <person name="Riley R."/>
            <person name="Lipzen A."/>
            <person name="Clum A."/>
            <person name="Drula E."/>
            <person name="Henrissat B."/>
            <person name="Kohler A."/>
            <person name="Grigoriev I.V."/>
            <person name="Martin F.M."/>
            <person name="Hacquard S."/>
        </authorList>
    </citation>
    <scope>NUCLEOTIDE SEQUENCE</scope>
    <source>
        <strain evidence="11">MPI-CAGE-CH-0243</strain>
    </source>
</reference>
<evidence type="ECO:0000256" key="7">
    <source>
        <dbReference type="ARBA" id="ARBA00023295"/>
    </source>
</evidence>
<dbReference type="Gene3D" id="2.102.20.10">
    <property type="entry name" value="Beta-galactosidase, domain 2"/>
    <property type="match status" value="1"/>
</dbReference>
<dbReference type="AlphaFoldDB" id="A0A9P9D848"/>
<dbReference type="Pfam" id="PF13363">
    <property type="entry name" value="BetaGal_dom3"/>
    <property type="match status" value="1"/>
</dbReference>
<sequence length="1045" mass="115650">MKAEKQILGSIYYEGKGGDLNDVVIVRPGSSLRQWMKRFFNLVGAIGLSCLAIESAARAVGYSPKEWIQPYKREPLQNIVTWDEHSLYVHGERIFLYSGEVHPYRLPVPDLYLDVLQKIKTLGYNGVSFYVDWALLEGKPGTYREEGVFNLKPFFAAAKEAGIYLIARPGPYINAEVSGGGFPGWLQRINGTLRTKAPDFLKATDLYMERIGKTIADAQITNGGPIILVQPENEYTQATRDQIFPDPEYMEYIYKQLRDAGIVVPLISNDASPKGNNAPSQPAPVDIYGHDGYPLGFDCANPNTWPDGKLPTNWRSLHLQQSPNTPYSILEFQGGSFDPWGGPGFDKCLVLVNAEFQRVFYKNLYSFGVSVFNIYMTFGGTNWGNLGHPGGYTSYDYAAAIGEDRQVNREKYSEQKLQANFFKVSPAYLTAKPGTASNLTWTTSTALTITPSFNGNVYSGFYVVRHSKYNSLESTSYKLKIATSAFGNITVPQLNDTSLTLNGRDSKIHVTDYNVGGATLVYSTAEVFTWHKYADKTVLILYGGPGETHEFVFAVTGLETLEGEVRSISTRGYTLVNWKATEQRKVVRIGISNFIYVYLLDRHSAYNYWTIDTTPHNTSKSNPVILQAGYLTRTASVSTTTLSLTGDLNSTTSIEILGGFPSALKTLTFNTNSFPFQITKHKTITATIDYPKPKLALPRLADLKWKYLDSLPELNPSYDDSHWIPATLPKTYNSLRPLKTPTSLYASDYGFHTGTLLYRGTFTSTGTEKTLYLSTSGGSAFGFSAWINGSFLGSWSGYDAAPTGNATFTLGKLSAGKTYVVTVVIDNQGLDENWTIGTETMKNPRGILDYRLEGRNQSGVEWKLTGNLGGEDYRDISRGPLNEGGLYVERMGLHLPGAFEAEGVEWKDSKGPVKDGIPGPGVGFFAAEFQLGLPSGYDIPLSFVFANGTVGNGDKIRAYRVQIYLNGWQYGKFVSNVGPQTRFPVPQGILDYHGTNHLGVTVWGLDGGETRVQGFELEVDTVLWSGMRDVGVVKGWKYQERKGAY</sequence>
<dbReference type="FunFam" id="2.60.120.260:FF:000065">
    <property type="entry name" value="Beta-galactosidase A"/>
    <property type="match status" value="1"/>
</dbReference>
<dbReference type="Pfam" id="PF10435">
    <property type="entry name" value="BetaGal_dom2"/>
    <property type="match status" value="1"/>
</dbReference>
<dbReference type="InterPro" id="IPR017853">
    <property type="entry name" value="GH"/>
</dbReference>
<evidence type="ECO:0000256" key="5">
    <source>
        <dbReference type="ARBA" id="ARBA00022801"/>
    </source>
</evidence>
<evidence type="ECO:0000256" key="8">
    <source>
        <dbReference type="RuleBase" id="RU000675"/>
    </source>
</evidence>
<dbReference type="Pfam" id="PF13364">
    <property type="entry name" value="BetaGal_ABD2"/>
    <property type="match status" value="2"/>
</dbReference>
<dbReference type="Gene3D" id="3.20.20.80">
    <property type="entry name" value="Glycosidases"/>
    <property type="match status" value="1"/>
</dbReference>
<dbReference type="SUPFAM" id="SSF51011">
    <property type="entry name" value="Glycosyl hydrolase domain"/>
    <property type="match status" value="1"/>
</dbReference>
<evidence type="ECO:0000259" key="10">
    <source>
        <dbReference type="SMART" id="SM01029"/>
    </source>
</evidence>
<dbReference type="EC" id="3.2.1.23" evidence="3 8"/>
<dbReference type="GO" id="GO:0004565">
    <property type="term" value="F:beta-galactosidase activity"/>
    <property type="evidence" value="ECO:0007669"/>
    <property type="project" value="UniProtKB-EC"/>
</dbReference>
<dbReference type="FunFam" id="3.20.20.80:FF:000040">
    <property type="entry name" value="Beta-galactosidase A"/>
    <property type="match status" value="1"/>
</dbReference>
<dbReference type="EMBL" id="JAGMWT010000017">
    <property type="protein sequence ID" value="KAH7114441.1"/>
    <property type="molecule type" value="Genomic_DNA"/>
</dbReference>
<keyword evidence="5 8" id="KW-0378">Hydrolase</keyword>
<keyword evidence="6" id="KW-0325">Glycoprotein</keyword>
<evidence type="ECO:0000256" key="1">
    <source>
        <dbReference type="ARBA" id="ARBA00001412"/>
    </source>
</evidence>
<dbReference type="SUPFAM" id="SSF117100">
    <property type="entry name" value="Beta-galactosidase LacA, domain 3"/>
    <property type="match status" value="1"/>
</dbReference>
<dbReference type="Gene3D" id="2.60.390.10">
    <property type="entry name" value="Beta-galactosidase, domain 3"/>
    <property type="match status" value="1"/>
</dbReference>
<keyword evidence="7 8" id="KW-0326">Glycosidase</keyword>
<dbReference type="InterPro" id="IPR008979">
    <property type="entry name" value="Galactose-bd-like_sf"/>
</dbReference>
<dbReference type="SMART" id="SM01029">
    <property type="entry name" value="BetaGal_dom2"/>
    <property type="match status" value="1"/>
</dbReference>
<organism evidence="11 12">
    <name type="scientific">Dendryphion nanum</name>
    <dbReference type="NCBI Taxonomy" id="256645"/>
    <lineage>
        <taxon>Eukaryota</taxon>
        <taxon>Fungi</taxon>
        <taxon>Dikarya</taxon>
        <taxon>Ascomycota</taxon>
        <taxon>Pezizomycotina</taxon>
        <taxon>Dothideomycetes</taxon>
        <taxon>Pleosporomycetidae</taxon>
        <taxon>Pleosporales</taxon>
        <taxon>Torulaceae</taxon>
        <taxon>Dendryphion</taxon>
    </lineage>
</organism>
<evidence type="ECO:0000256" key="2">
    <source>
        <dbReference type="ARBA" id="ARBA00009809"/>
    </source>
</evidence>
<dbReference type="SUPFAM" id="SSF51445">
    <property type="entry name" value="(Trans)glycosidases"/>
    <property type="match status" value="1"/>
</dbReference>
<evidence type="ECO:0000256" key="9">
    <source>
        <dbReference type="RuleBase" id="RU003679"/>
    </source>
</evidence>
<evidence type="ECO:0000256" key="6">
    <source>
        <dbReference type="ARBA" id="ARBA00023180"/>
    </source>
</evidence>
<dbReference type="FunFam" id="2.102.20.10:FF:000001">
    <property type="entry name" value="Beta-galactosidase A"/>
    <property type="match status" value="1"/>
</dbReference>
<dbReference type="InterPro" id="IPR036833">
    <property type="entry name" value="BetaGal_dom3_sf"/>
</dbReference>
<comment type="caution">
    <text evidence="11">The sequence shown here is derived from an EMBL/GenBank/DDBJ whole genome shotgun (WGS) entry which is preliminary data.</text>
</comment>
<evidence type="ECO:0000256" key="4">
    <source>
        <dbReference type="ARBA" id="ARBA00022729"/>
    </source>
</evidence>
<keyword evidence="4" id="KW-0732">Signal</keyword>
<gene>
    <name evidence="11" type="ORF">B0J11DRAFT_136518</name>
</gene>
<dbReference type="InterPro" id="IPR019801">
    <property type="entry name" value="Glyco_hydro_35_CS"/>
</dbReference>
<dbReference type="InterPro" id="IPR001944">
    <property type="entry name" value="Glycoside_Hdrlase_35"/>
</dbReference>
<evidence type="ECO:0000313" key="12">
    <source>
        <dbReference type="Proteomes" id="UP000700596"/>
    </source>
</evidence>